<evidence type="ECO:0000256" key="7">
    <source>
        <dbReference type="ARBA" id="ARBA00022917"/>
    </source>
</evidence>
<organism evidence="13 14">
    <name type="scientific">Desulfotignum phosphitoxidans DSM 13687</name>
    <dbReference type="NCBI Taxonomy" id="1286635"/>
    <lineage>
        <taxon>Bacteria</taxon>
        <taxon>Pseudomonadati</taxon>
        <taxon>Thermodesulfobacteriota</taxon>
        <taxon>Desulfobacteria</taxon>
        <taxon>Desulfobacterales</taxon>
        <taxon>Desulfobacteraceae</taxon>
        <taxon>Desulfotignum</taxon>
    </lineage>
</organism>
<evidence type="ECO:0000313" key="13">
    <source>
        <dbReference type="EMBL" id="EMS78666.1"/>
    </source>
</evidence>
<dbReference type="PROSITE" id="PS01234">
    <property type="entry name" value="GATB"/>
    <property type="match status" value="1"/>
</dbReference>
<dbReference type="PATRIC" id="fig|1286635.3.peg.3312"/>
<dbReference type="Gene3D" id="1.10.10.410">
    <property type="match status" value="1"/>
</dbReference>
<dbReference type="EMBL" id="APJX01000007">
    <property type="protein sequence ID" value="EMS78666.1"/>
    <property type="molecule type" value="Genomic_DNA"/>
</dbReference>
<dbReference type="SMART" id="SM00845">
    <property type="entry name" value="GatB_Yqey"/>
    <property type="match status" value="1"/>
</dbReference>
<comment type="similarity">
    <text evidence="1 11">Belongs to the GatB/GatE family. GatB subfamily.</text>
</comment>
<reference evidence="13 14" key="1">
    <citation type="journal article" date="2013" name="Genome Announc.">
        <title>Draft Genome Sequence of Desulfotignum phosphitoxidans DSM 13687 Strain FiPS-3.</title>
        <authorList>
            <person name="Poehlein A."/>
            <person name="Daniel R."/>
            <person name="Simeonova D.D."/>
        </authorList>
    </citation>
    <scope>NUCLEOTIDE SEQUENCE [LARGE SCALE GENOMIC DNA]</scope>
    <source>
        <strain evidence="13 14">DSM 13687</strain>
    </source>
</reference>
<evidence type="ECO:0000256" key="3">
    <source>
        <dbReference type="ARBA" id="ARBA00016923"/>
    </source>
</evidence>
<dbReference type="Pfam" id="PF02934">
    <property type="entry name" value="GatB_N"/>
    <property type="match status" value="1"/>
</dbReference>
<dbReference type="EC" id="6.3.5.-" evidence="11"/>
<dbReference type="NCBIfam" id="NF004015">
    <property type="entry name" value="PRK05477.1-5"/>
    <property type="match status" value="1"/>
</dbReference>
<dbReference type="NCBIfam" id="NF004012">
    <property type="entry name" value="PRK05477.1-2"/>
    <property type="match status" value="1"/>
</dbReference>
<evidence type="ECO:0000256" key="11">
    <source>
        <dbReference type="HAMAP-Rule" id="MF_00121"/>
    </source>
</evidence>
<dbReference type="Pfam" id="PF02637">
    <property type="entry name" value="GatB_Yqey"/>
    <property type="match status" value="1"/>
</dbReference>
<keyword evidence="5 11" id="KW-0547">Nucleotide-binding</keyword>
<feature type="domain" description="Asn/Gln amidotransferase" evidence="12">
    <location>
        <begin position="328"/>
        <end position="475"/>
    </location>
</feature>
<comment type="function">
    <text evidence="8 11">Allows the formation of correctly charged Asn-tRNA(Asn) or Gln-tRNA(Gln) through the transamidation of misacylated Asp-tRNA(Asn) or Glu-tRNA(Gln) in organisms which lack either or both of asparaginyl-tRNA or glutaminyl-tRNA synthetases. The reaction takes place in the presence of glutamine and ATP through an activated phospho-Asp-tRNA(Asn) or phospho-Glu-tRNA(Gln).</text>
</comment>
<dbReference type="NCBIfam" id="TIGR00133">
    <property type="entry name" value="gatB"/>
    <property type="match status" value="1"/>
</dbReference>
<dbReference type="InterPro" id="IPR004413">
    <property type="entry name" value="GatB"/>
</dbReference>
<dbReference type="SUPFAM" id="SSF89095">
    <property type="entry name" value="GatB/YqeY motif"/>
    <property type="match status" value="1"/>
</dbReference>
<dbReference type="InterPro" id="IPR017959">
    <property type="entry name" value="Asn/Gln-tRNA_amidoTrfase_suB/E"/>
</dbReference>
<dbReference type="SUPFAM" id="SSF55931">
    <property type="entry name" value="Glutamine synthetase/guanido kinase"/>
    <property type="match status" value="1"/>
</dbReference>
<dbReference type="InterPro" id="IPR018027">
    <property type="entry name" value="Asn/Gln_amidotransferase"/>
</dbReference>
<protein>
    <recommendedName>
        <fullName evidence="3 11">Aspartyl/glutamyl-tRNA(Asn/Gln) amidotransferase subunit B</fullName>
        <shortName evidence="11">Asp/Glu-ADT subunit B</shortName>
        <ecNumber evidence="11">6.3.5.-</ecNumber>
    </recommendedName>
</protein>
<dbReference type="AlphaFoldDB" id="S0G484"/>
<dbReference type="GO" id="GO:0050566">
    <property type="term" value="F:asparaginyl-tRNA synthase (glutamine-hydrolyzing) activity"/>
    <property type="evidence" value="ECO:0007669"/>
    <property type="project" value="RHEA"/>
</dbReference>
<comment type="catalytic activity">
    <reaction evidence="10 11">
        <text>L-glutamyl-tRNA(Gln) + L-glutamine + ATP + H2O = L-glutaminyl-tRNA(Gln) + L-glutamate + ADP + phosphate + H(+)</text>
        <dbReference type="Rhea" id="RHEA:17521"/>
        <dbReference type="Rhea" id="RHEA-COMP:9681"/>
        <dbReference type="Rhea" id="RHEA-COMP:9684"/>
        <dbReference type="ChEBI" id="CHEBI:15377"/>
        <dbReference type="ChEBI" id="CHEBI:15378"/>
        <dbReference type="ChEBI" id="CHEBI:29985"/>
        <dbReference type="ChEBI" id="CHEBI:30616"/>
        <dbReference type="ChEBI" id="CHEBI:43474"/>
        <dbReference type="ChEBI" id="CHEBI:58359"/>
        <dbReference type="ChEBI" id="CHEBI:78520"/>
        <dbReference type="ChEBI" id="CHEBI:78521"/>
        <dbReference type="ChEBI" id="CHEBI:456216"/>
    </reaction>
</comment>
<accession>S0G484</accession>
<keyword evidence="6 11" id="KW-0067">ATP-binding</keyword>
<dbReference type="PANTHER" id="PTHR11659">
    <property type="entry name" value="GLUTAMYL-TRNA GLN AMIDOTRANSFERASE SUBUNIT B MITOCHONDRIAL AND PROKARYOTIC PET112-RELATED"/>
    <property type="match status" value="1"/>
</dbReference>
<dbReference type="FunFam" id="1.10.150.380:FF:000001">
    <property type="entry name" value="Aspartyl/glutamyl-tRNA(Asn/Gln) amidotransferase subunit B"/>
    <property type="match status" value="1"/>
</dbReference>
<evidence type="ECO:0000259" key="12">
    <source>
        <dbReference type="SMART" id="SM00845"/>
    </source>
</evidence>
<evidence type="ECO:0000256" key="8">
    <source>
        <dbReference type="ARBA" id="ARBA00024799"/>
    </source>
</evidence>
<dbReference type="RefSeq" id="WP_006967140.1">
    <property type="nucleotide sequence ID" value="NZ_APJX01000007.1"/>
</dbReference>
<keyword evidence="7 11" id="KW-0648">Protein biosynthesis</keyword>
<dbReference type="InterPro" id="IPR023168">
    <property type="entry name" value="GatB_Yqey_C_2"/>
</dbReference>
<dbReference type="InterPro" id="IPR003789">
    <property type="entry name" value="Asn/Gln_tRNA_amidoTrase-B-like"/>
</dbReference>
<dbReference type="InterPro" id="IPR006075">
    <property type="entry name" value="Asn/Gln-tRNA_Trfase_suB/E_cat"/>
</dbReference>
<keyword evidence="14" id="KW-1185">Reference proteome</keyword>
<evidence type="ECO:0000256" key="5">
    <source>
        <dbReference type="ARBA" id="ARBA00022741"/>
    </source>
</evidence>
<dbReference type="InterPro" id="IPR017958">
    <property type="entry name" value="Gln-tRNA_amidoTrfase_suB_CS"/>
</dbReference>
<comment type="caution">
    <text evidence="13">The sequence shown here is derived from an EMBL/GenBank/DDBJ whole genome shotgun (WGS) entry which is preliminary data.</text>
</comment>
<dbReference type="GO" id="GO:0016740">
    <property type="term" value="F:transferase activity"/>
    <property type="evidence" value="ECO:0007669"/>
    <property type="project" value="UniProtKB-KW"/>
</dbReference>
<dbReference type="InterPro" id="IPR014746">
    <property type="entry name" value="Gln_synth/guanido_kin_cat_dom"/>
</dbReference>
<keyword evidence="13" id="KW-0808">Transferase</keyword>
<dbReference type="NCBIfam" id="NF004014">
    <property type="entry name" value="PRK05477.1-4"/>
    <property type="match status" value="1"/>
</dbReference>
<comment type="catalytic activity">
    <reaction evidence="9 11">
        <text>L-aspartyl-tRNA(Asn) + L-glutamine + ATP + H2O = L-asparaginyl-tRNA(Asn) + L-glutamate + ADP + phosphate + 2 H(+)</text>
        <dbReference type="Rhea" id="RHEA:14513"/>
        <dbReference type="Rhea" id="RHEA-COMP:9674"/>
        <dbReference type="Rhea" id="RHEA-COMP:9677"/>
        <dbReference type="ChEBI" id="CHEBI:15377"/>
        <dbReference type="ChEBI" id="CHEBI:15378"/>
        <dbReference type="ChEBI" id="CHEBI:29985"/>
        <dbReference type="ChEBI" id="CHEBI:30616"/>
        <dbReference type="ChEBI" id="CHEBI:43474"/>
        <dbReference type="ChEBI" id="CHEBI:58359"/>
        <dbReference type="ChEBI" id="CHEBI:78515"/>
        <dbReference type="ChEBI" id="CHEBI:78516"/>
        <dbReference type="ChEBI" id="CHEBI:456216"/>
    </reaction>
</comment>
<dbReference type="GO" id="GO:0006412">
    <property type="term" value="P:translation"/>
    <property type="evidence" value="ECO:0007669"/>
    <property type="project" value="UniProtKB-UniRule"/>
</dbReference>
<proteinExistence type="inferred from homology"/>
<dbReference type="Proteomes" id="UP000014216">
    <property type="component" value="Unassembled WGS sequence"/>
</dbReference>
<gene>
    <name evidence="11 13" type="primary">gatB</name>
    <name evidence="13" type="ORF">Dpo_7c01420</name>
</gene>
<dbReference type="OrthoDB" id="9804078at2"/>
<dbReference type="HAMAP" id="MF_00121">
    <property type="entry name" value="GatB"/>
    <property type="match status" value="1"/>
</dbReference>
<name>S0G484_9BACT</name>
<evidence type="ECO:0000256" key="1">
    <source>
        <dbReference type="ARBA" id="ARBA00005306"/>
    </source>
</evidence>
<dbReference type="Gene3D" id="1.10.150.380">
    <property type="entry name" value="GatB domain, N-terminal subdomain"/>
    <property type="match status" value="1"/>
</dbReference>
<sequence length="479" mass="53441">MQFEPVIGLEVHAQLKTKTKIFCACPTTFGNAPNANTCPVCTGMPGVLPVLNKKAVTFAIKAALATNCTIAQESRFDRKNYFYPDLPKGYQISQYAAPIAEHGHLDIETEQVGVKTIGITRIHMEEDAGKLIHDPMRGKSLVDLNRTGIPLIEIVSDPDMRTPAEAGAYLRKLHAILKYIDVCDGNMEQGSFRCDANISLRPAGQTQFGIRTELKNLNSFRHVEKAIQYEIDRQTYVLTQGDTVIQETRLWDPEKNRTVSMRGKEEAHDYRYFPDPDLVPLIVDADWIARVSDHMPELPDQKKDRFISQYQLSEYDARMLTADIHLADFFDQAMTRLSNAKQTANWVITTLLGLLNAQGIDITRSPVSADNFASLMGLLESDTITATVAKIVFEEMAKTGNDPQTIVRQKGLEQVSDRGELTALVDEILAQNPDEVAAYRNGKTKLFGFFMGQVMKQTRGKADPKTVTPILKSKLQSGS</sequence>
<dbReference type="GO" id="GO:0070681">
    <property type="term" value="P:glutaminyl-tRNAGln biosynthesis via transamidation"/>
    <property type="evidence" value="ECO:0007669"/>
    <property type="project" value="TreeGrafter"/>
</dbReference>
<dbReference type="GO" id="GO:0005524">
    <property type="term" value="F:ATP binding"/>
    <property type="evidence" value="ECO:0007669"/>
    <property type="project" value="UniProtKB-KW"/>
</dbReference>
<dbReference type="FunFam" id="1.10.10.410:FF:000001">
    <property type="entry name" value="Aspartyl/glutamyl-tRNA(Asn/Gln) amidotransferase subunit B"/>
    <property type="match status" value="1"/>
</dbReference>
<dbReference type="InterPro" id="IPR042114">
    <property type="entry name" value="GatB_C_1"/>
</dbReference>
<evidence type="ECO:0000256" key="10">
    <source>
        <dbReference type="ARBA" id="ARBA00047913"/>
    </source>
</evidence>
<dbReference type="GO" id="GO:0050567">
    <property type="term" value="F:glutaminyl-tRNA synthase (glutamine-hydrolyzing) activity"/>
    <property type="evidence" value="ECO:0007669"/>
    <property type="project" value="UniProtKB-UniRule"/>
</dbReference>
<dbReference type="PANTHER" id="PTHR11659:SF0">
    <property type="entry name" value="GLUTAMYL-TRNA(GLN) AMIDOTRANSFERASE SUBUNIT B, MITOCHONDRIAL"/>
    <property type="match status" value="1"/>
</dbReference>
<evidence type="ECO:0000256" key="2">
    <source>
        <dbReference type="ARBA" id="ARBA00011123"/>
    </source>
</evidence>
<evidence type="ECO:0000256" key="6">
    <source>
        <dbReference type="ARBA" id="ARBA00022840"/>
    </source>
</evidence>
<evidence type="ECO:0000256" key="4">
    <source>
        <dbReference type="ARBA" id="ARBA00022598"/>
    </source>
</evidence>
<evidence type="ECO:0000313" key="14">
    <source>
        <dbReference type="Proteomes" id="UP000014216"/>
    </source>
</evidence>
<keyword evidence="4 11" id="KW-0436">Ligase</keyword>
<comment type="subunit">
    <text evidence="2 11">Heterotrimer of A, B and C subunits.</text>
</comment>
<evidence type="ECO:0000256" key="9">
    <source>
        <dbReference type="ARBA" id="ARBA00047380"/>
    </source>
</evidence>